<dbReference type="RefSeq" id="WP_105039858.1">
    <property type="nucleotide sequence ID" value="NZ_PPSL01000003.1"/>
</dbReference>
<evidence type="ECO:0000313" key="3">
    <source>
        <dbReference type="Proteomes" id="UP000239872"/>
    </source>
</evidence>
<sequence>MKDGIIPILLLISVIVATVMFSNKINGKTDDVDKMEKALAGTHNFIAPGSNISFQNVPNKNELHFWARLALAPSYLTNKADRFDTVLTICNTDKCDSIKMLLKTNNRNTLWQNNDDQYCYFLTTSHLP</sequence>
<organism evidence="2 3">
    <name type="scientific">Flavipsychrobacter stenotrophus</name>
    <dbReference type="NCBI Taxonomy" id="2077091"/>
    <lineage>
        <taxon>Bacteria</taxon>
        <taxon>Pseudomonadati</taxon>
        <taxon>Bacteroidota</taxon>
        <taxon>Chitinophagia</taxon>
        <taxon>Chitinophagales</taxon>
        <taxon>Chitinophagaceae</taxon>
        <taxon>Flavipsychrobacter</taxon>
    </lineage>
</organism>
<protein>
    <submittedName>
        <fullName evidence="2">Uncharacterized protein</fullName>
    </submittedName>
</protein>
<feature type="transmembrane region" description="Helical" evidence="1">
    <location>
        <begin position="6"/>
        <end position="25"/>
    </location>
</feature>
<proteinExistence type="predicted"/>
<evidence type="ECO:0000313" key="2">
    <source>
        <dbReference type="EMBL" id="PQJ11130.1"/>
    </source>
</evidence>
<comment type="caution">
    <text evidence="2">The sequence shown here is derived from an EMBL/GenBank/DDBJ whole genome shotgun (WGS) entry which is preliminary data.</text>
</comment>
<reference evidence="2 3" key="1">
    <citation type="submission" date="2018-01" db="EMBL/GenBank/DDBJ databases">
        <title>A novel member of the phylum Bacteroidetes isolated from glacier ice.</title>
        <authorList>
            <person name="Liu Q."/>
            <person name="Xin Y.-H."/>
        </authorList>
    </citation>
    <scope>NUCLEOTIDE SEQUENCE [LARGE SCALE GENOMIC DNA]</scope>
    <source>
        <strain evidence="2 3">RB1R16</strain>
    </source>
</reference>
<dbReference type="AlphaFoldDB" id="A0A2S7SW23"/>
<keyword evidence="3" id="KW-1185">Reference proteome</keyword>
<name>A0A2S7SW23_9BACT</name>
<keyword evidence="1" id="KW-0472">Membrane</keyword>
<keyword evidence="1" id="KW-0812">Transmembrane</keyword>
<evidence type="ECO:0000256" key="1">
    <source>
        <dbReference type="SAM" id="Phobius"/>
    </source>
</evidence>
<accession>A0A2S7SW23</accession>
<dbReference type="Proteomes" id="UP000239872">
    <property type="component" value="Unassembled WGS sequence"/>
</dbReference>
<dbReference type="EMBL" id="PPSL01000003">
    <property type="protein sequence ID" value="PQJ11130.1"/>
    <property type="molecule type" value="Genomic_DNA"/>
</dbReference>
<gene>
    <name evidence="2" type="ORF">CJD36_014270</name>
</gene>
<keyword evidence="1" id="KW-1133">Transmembrane helix</keyword>